<dbReference type="InterPro" id="IPR002508">
    <property type="entry name" value="MurNAc-LAA_cat"/>
</dbReference>
<dbReference type="GO" id="GO:0009253">
    <property type="term" value="P:peptidoglycan catabolic process"/>
    <property type="evidence" value="ECO:0007669"/>
    <property type="project" value="InterPro"/>
</dbReference>
<dbReference type="EC" id="3.5.1.28" evidence="2"/>
<dbReference type="Gene3D" id="3.40.630.40">
    <property type="entry name" value="Zn-dependent exopeptidases"/>
    <property type="match status" value="1"/>
</dbReference>
<dbReference type="AlphaFoldDB" id="A0A1B1S6I6"/>
<dbReference type="SMART" id="SM00646">
    <property type="entry name" value="Ami_3"/>
    <property type="match status" value="1"/>
</dbReference>
<dbReference type="KEGG" id="pary:A4V02_00720"/>
<evidence type="ECO:0000259" key="5">
    <source>
        <dbReference type="SMART" id="SM00646"/>
    </source>
</evidence>
<proteinExistence type="predicted"/>
<dbReference type="PANTHER" id="PTHR30404:SF0">
    <property type="entry name" value="N-ACETYLMURAMOYL-L-ALANINE AMIDASE AMIC"/>
    <property type="match status" value="1"/>
</dbReference>
<evidence type="ECO:0000256" key="3">
    <source>
        <dbReference type="ARBA" id="ARBA00022801"/>
    </source>
</evidence>
<dbReference type="Proteomes" id="UP000186351">
    <property type="component" value="Chromosome"/>
</dbReference>
<feature type="region of interest" description="Disordered" evidence="4">
    <location>
        <begin position="263"/>
        <end position="303"/>
    </location>
</feature>
<dbReference type="GO" id="GO:0008745">
    <property type="term" value="F:N-acetylmuramoyl-L-alanine amidase activity"/>
    <property type="evidence" value="ECO:0007669"/>
    <property type="project" value="UniProtKB-EC"/>
</dbReference>
<dbReference type="Pfam" id="PF01520">
    <property type="entry name" value="Amidase_3"/>
    <property type="match status" value="1"/>
</dbReference>
<evidence type="ECO:0000256" key="2">
    <source>
        <dbReference type="ARBA" id="ARBA00011901"/>
    </source>
</evidence>
<evidence type="ECO:0000313" key="7">
    <source>
        <dbReference type="Proteomes" id="UP000186351"/>
    </source>
</evidence>
<dbReference type="CDD" id="cd02696">
    <property type="entry name" value="MurNAc-LAA"/>
    <property type="match status" value="1"/>
</dbReference>
<keyword evidence="7" id="KW-1185">Reference proteome</keyword>
<feature type="domain" description="MurNAc-LAA" evidence="5">
    <location>
        <begin position="90"/>
        <end position="253"/>
    </location>
</feature>
<accession>A0A1Z2XFA4</accession>
<feature type="compositionally biased region" description="Basic and acidic residues" evidence="4">
    <location>
        <begin position="263"/>
        <end position="282"/>
    </location>
</feature>
<keyword evidence="3" id="KW-0378">Hydrolase</keyword>
<evidence type="ECO:0000256" key="1">
    <source>
        <dbReference type="ARBA" id="ARBA00001561"/>
    </source>
</evidence>
<evidence type="ECO:0000256" key="4">
    <source>
        <dbReference type="SAM" id="MobiDB-lite"/>
    </source>
</evidence>
<dbReference type="EMBL" id="CP015402">
    <property type="protein sequence ID" value="ANU62412.1"/>
    <property type="molecule type" value="Genomic_DNA"/>
</dbReference>
<dbReference type="InterPro" id="IPR050695">
    <property type="entry name" value="N-acetylmuramoyl_amidase_3"/>
</dbReference>
<accession>A0A1B1S6I6</accession>
<name>A0A1B1S6I6_9BACT</name>
<dbReference type="GO" id="GO:0030288">
    <property type="term" value="C:outer membrane-bounded periplasmic space"/>
    <property type="evidence" value="ECO:0007669"/>
    <property type="project" value="TreeGrafter"/>
</dbReference>
<reference evidence="7" key="1">
    <citation type="submission" date="2016-04" db="EMBL/GenBank/DDBJ databases">
        <title>Complete Genome Sequences of Twelve Strains of a Stable Defined Moderately Diverse Mouse Microbiota 2 (sDMDMm2).</title>
        <authorList>
            <person name="Uchimura Y."/>
            <person name="Wyss M."/>
            <person name="Brugiroux S."/>
            <person name="Limenitakis J.P."/>
            <person name="Stecher B."/>
            <person name="McCoy K.D."/>
            <person name="Macpherson A.J."/>
        </authorList>
    </citation>
    <scope>NUCLEOTIDE SEQUENCE [LARGE SCALE GENOMIC DNA]</scope>
    <source>
        <strain evidence="7">YL27</strain>
    </source>
</reference>
<comment type="catalytic activity">
    <reaction evidence="1">
        <text>Hydrolyzes the link between N-acetylmuramoyl residues and L-amino acid residues in certain cell-wall glycopeptides.</text>
        <dbReference type="EC" id="3.5.1.28"/>
    </reaction>
</comment>
<dbReference type="FunFam" id="3.40.630.40:FF:000005">
    <property type="entry name" value="N-acetylmuramoyl-L-alanine amidase (AmiA)"/>
    <property type="match status" value="1"/>
</dbReference>
<dbReference type="STRING" id="1796646.A4V02_00720"/>
<dbReference type="OrthoDB" id="9806267at2"/>
<dbReference type="SUPFAM" id="SSF53187">
    <property type="entry name" value="Zn-dependent exopeptidases"/>
    <property type="match status" value="1"/>
</dbReference>
<evidence type="ECO:0000313" key="6">
    <source>
        <dbReference type="EMBL" id="ANU62412.1"/>
    </source>
</evidence>
<organism evidence="6 7">
    <name type="scientific">Muribaculum intestinale</name>
    <dbReference type="NCBI Taxonomy" id="1796646"/>
    <lineage>
        <taxon>Bacteria</taxon>
        <taxon>Pseudomonadati</taxon>
        <taxon>Bacteroidota</taxon>
        <taxon>Bacteroidia</taxon>
        <taxon>Bacteroidales</taxon>
        <taxon>Muribaculaceae</taxon>
        <taxon>Muribaculum</taxon>
    </lineage>
</organism>
<sequence>MLRSIFLHIIYMCVCLIVPVAAWGAEPFVVVLDAGHGGHDPGTIGRKAKEKDINLGVVLKLGGLIEKNDKDVKVVYTRKGDYFKTLQERSNIANNAKGSLFISVHVNSVDKKARNRTTIHGAATYTLGLHRSAENLAVAKRENAVMMLEDDYSERYCGFDPNSTESYIIFELNQNKHLDQSIDFAGRVQKELHSTASRTDNGVRQAGFWVLAKTGMPAVLVELDFICNPTSEAFMASESGQKKLAQAIYNAFKDYKRSYDIASGKKNEKKSDEKSRNTKVDVESTPQASAAVPSGDANASSVQSGVSASGKRCYRVQFMTSPSRVANGSTKLKGVSDYVEYRDGKLWKYTSPDLPDMQAARRSLAQLRKKFPDAFIITVVDGQRVR</sequence>
<protein>
    <recommendedName>
        <fullName evidence="2">N-acetylmuramoyl-L-alanine amidase</fullName>
        <ecNumber evidence="2">3.5.1.28</ecNumber>
    </recommendedName>
</protein>
<dbReference type="PANTHER" id="PTHR30404">
    <property type="entry name" value="N-ACETYLMURAMOYL-L-ALANINE AMIDASE"/>
    <property type="match status" value="1"/>
</dbReference>
<gene>
    <name evidence="6" type="ORF">A4V02_00720</name>
</gene>